<feature type="region of interest" description="Disordered" evidence="8">
    <location>
        <begin position="1"/>
        <end position="25"/>
    </location>
</feature>
<evidence type="ECO:0000256" key="4">
    <source>
        <dbReference type="ARBA" id="ARBA00022475"/>
    </source>
</evidence>
<dbReference type="Pfam" id="PF07690">
    <property type="entry name" value="MFS_1"/>
    <property type="match status" value="1"/>
</dbReference>
<dbReference type="PROSITE" id="PS50850">
    <property type="entry name" value="MFS"/>
    <property type="match status" value="1"/>
</dbReference>
<keyword evidence="12" id="KW-1185">Reference proteome</keyword>
<keyword evidence="4" id="KW-1003">Cell membrane</keyword>
<comment type="subcellular location">
    <subcellularLocation>
        <location evidence="1">Cell membrane</location>
        <topology evidence="1">Multi-pass membrane protein</topology>
    </subcellularLocation>
</comment>
<evidence type="ECO:0000313" key="11">
    <source>
        <dbReference type="EMBL" id="OKP03303.1"/>
    </source>
</evidence>
<feature type="transmembrane region" description="Helical" evidence="9">
    <location>
        <begin position="170"/>
        <end position="191"/>
    </location>
</feature>
<evidence type="ECO:0000313" key="12">
    <source>
        <dbReference type="Proteomes" id="UP000186268"/>
    </source>
</evidence>
<reference evidence="11 12" key="1">
    <citation type="submission" date="2016-09" db="EMBL/GenBank/DDBJ databases">
        <title>Xenorhabdus thuongxuanensis sp. nov. and Xenorhabdus eapokensis sp. nov., isolated from Steinernema species.</title>
        <authorList>
            <person name="Kaempfer P."/>
            <person name="Tobias N.J."/>
            <person name="Phan Ke L."/>
            <person name="Bode H.B."/>
            <person name="Glaeser S.P."/>
        </authorList>
    </citation>
    <scope>NUCLEOTIDE SEQUENCE [LARGE SCALE GENOMIC DNA]</scope>
    <source>
        <strain evidence="11 12">DL20</strain>
    </source>
</reference>
<dbReference type="PROSITE" id="PS00216">
    <property type="entry name" value="SUGAR_TRANSPORT_1"/>
    <property type="match status" value="1"/>
</dbReference>
<dbReference type="Gene3D" id="1.20.1250.20">
    <property type="entry name" value="MFS general substrate transporter like domains"/>
    <property type="match status" value="1"/>
</dbReference>
<keyword evidence="5 9" id="KW-0812">Transmembrane</keyword>
<gene>
    <name evidence="11" type="ORF">Xedl_01900</name>
</gene>
<dbReference type="EMBL" id="MKGQ01000010">
    <property type="protein sequence ID" value="OKP03303.1"/>
    <property type="molecule type" value="Genomic_DNA"/>
</dbReference>
<feature type="transmembrane region" description="Helical" evidence="9">
    <location>
        <begin position="83"/>
        <end position="99"/>
    </location>
</feature>
<evidence type="ECO:0000256" key="1">
    <source>
        <dbReference type="ARBA" id="ARBA00004651"/>
    </source>
</evidence>
<protein>
    <submittedName>
        <fullName evidence="11">Permease</fullName>
    </submittedName>
</protein>
<feature type="transmembrane region" description="Helical" evidence="9">
    <location>
        <begin position="372"/>
        <end position="395"/>
    </location>
</feature>
<dbReference type="InterPro" id="IPR020846">
    <property type="entry name" value="MFS_dom"/>
</dbReference>
<dbReference type="InterPro" id="IPR011701">
    <property type="entry name" value="MFS"/>
</dbReference>
<dbReference type="CDD" id="cd17324">
    <property type="entry name" value="MFS_NepI_like"/>
    <property type="match status" value="1"/>
</dbReference>
<dbReference type="GO" id="GO:0022857">
    <property type="term" value="F:transmembrane transporter activity"/>
    <property type="evidence" value="ECO:0007669"/>
    <property type="project" value="InterPro"/>
</dbReference>
<feature type="transmembrane region" description="Helical" evidence="9">
    <location>
        <begin position="337"/>
        <end position="360"/>
    </location>
</feature>
<feature type="compositionally biased region" description="Polar residues" evidence="8">
    <location>
        <begin position="1"/>
        <end position="11"/>
    </location>
</feature>
<dbReference type="SUPFAM" id="SSF103473">
    <property type="entry name" value="MFS general substrate transporter"/>
    <property type="match status" value="1"/>
</dbReference>
<dbReference type="GO" id="GO:0005886">
    <property type="term" value="C:plasma membrane"/>
    <property type="evidence" value="ECO:0007669"/>
    <property type="project" value="UniProtKB-SubCell"/>
</dbReference>
<dbReference type="STRING" id="1873482.Xedl_01900"/>
<feature type="transmembrane region" description="Helical" evidence="9">
    <location>
        <begin position="41"/>
        <end position="63"/>
    </location>
</feature>
<dbReference type="Proteomes" id="UP000186268">
    <property type="component" value="Unassembled WGS sequence"/>
</dbReference>
<evidence type="ECO:0000259" key="10">
    <source>
        <dbReference type="PROSITE" id="PS50850"/>
    </source>
</evidence>
<evidence type="ECO:0000256" key="7">
    <source>
        <dbReference type="ARBA" id="ARBA00023136"/>
    </source>
</evidence>
<dbReference type="PANTHER" id="PTHR43271:SF1">
    <property type="entry name" value="INNER MEMBRANE TRANSPORT PROTEIN YNFM"/>
    <property type="match status" value="1"/>
</dbReference>
<keyword evidence="3" id="KW-0813">Transport</keyword>
<feature type="transmembrane region" description="Helical" evidence="9">
    <location>
        <begin position="136"/>
        <end position="158"/>
    </location>
</feature>
<dbReference type="AlphaFoldDB" id="A0A1Q5TSX0"/>
<name>A0A1Q5TSX0_9GAMM</name>
<feature type="transmembrane region" description="Helical" evidence="9">
    <location>
        <begin position="281"/>
        <end position="300"/>
    </location>
</feature>
<proteinExistence type="inferred from homology"/>
<dbReference type="RefSeq" id="WP_074023558.1">
    <property type="nucleotide sequence ID" value="NZ_CAWNAG010000002.1"/>
</dbReference>
<dbReference type="InterPro" id="IPR036259">
    <property type="entry name" value="MFS_trans_sf"/>
</dbReference>
<dbReference type="PANTHER" id="PTHR43271">
    <property type="entry name" value="BLL2771 PROTEIN"/>
    <property type="match status" value="1"/>
</dbReference>
<feature type="transmembrane region" description="Helical" evidence="9">
    <location>
        <begin position="248"/>
        <end position="269"/>
    </location>
</feature>
<feature type="transmembrane region" description="Helical" evidence="9">
    <location>
        <begin position="401"/>
        <end position="417"/>
    </location>
</feature>
<organism evidence="11 12">
    <name type="scientific">Xenorhabdus eapokensis</name>
    <dbReference type="NCBI Taxonomy" id="1873482"/>
    <lineage>
        <taxon>Bacteria</taxon>
        <taxon>Pseudomonadati</taxon>
        <taxon>Pseudomonadota</taxon>
        <taxon>Gammaproteobacteria</taxon>
        <taxon>Enterobacterales</taxon>
        <taxon>Morganellaceae</taxon>
        <taxon>Xenorhabdus</taxon>
    </lineage>
</organism>
<feature type="transmembrane region" description="Helical" evidence="9">
    <location>
        <begin position="312"/>
        <end position="331"/>
    </location>
</feature>
<keyword evidence="6 9" id="KW-1133">Transmembrane helix</keyword>
<evidence type="ECO:0000256" key="3">
    <source>
        <dbReference type="ARBA" id="ARBA00022448"/>
    </source>
</evidence>
<evidence type="ECO:0000256" key="5">
    <source>
        <dbReference type="ARBA" id="ARBA00022692"/>
    </source>
</evidence>
<evidence type="ECO:0000256" key="6">
    <source>
        <dbReference type="ARBA" id="ARBA00022989"/>
    </source>
</evidence>
<feature type="domain" description="Major facilitator superfamily (MFS) profile" evidence="10">
    <location>
        <begin position="41"/>
        <end position="424"/>
    </location>
</feature>
<feature type="transmembrane region" description="Helical" evidence="9">
    <location>
        <begin position="111"/>
        <end position="130"/>
    </location>
</feature>
<comment type="caution">
    <text evidence="11">The sequence shown here is derived from an EMBL/GenBank/DDBJ whole genome shotgun (WGS) entry which is preliminary data.</text>
</comment>
<accession>A0A1Q5TSX0</accession>
<evidence type="ECO:0000256" key="9">
    <source>
        <dbReference type="SAM" id="Phobius"/>
    </source>
</evidence>
<keyword evidence="7 9" id="KW-0472">Membrane</keyword>
<evidence type="ECO:0000256" key="2">
    <source>
        <dbReference type="ARBA" id="ARBA00008335"/>
    </source>
</evidence>
<dbReference type="InterPro" id="IPR005829">
    <property type="entry name" value="Sugar_transporter_CS"/>
</dbReference>
<sequence length="424" mass="45895">MNTIQSVSEKSAVSGVERDVENTSNQGYKSKQHYIQREDAVYLRVTLSFFAVGLATFALLYFVQPILPILSDEFKISPANSSLALSLSTGMLSLGLLITGPLSDALGRKNVMVISLIAAAIFTLLSSVVTSWHGILFMRALVGLSLSGVAAVAMTYLSEEIHPSYVALSIGLYISGNSIGGMSGRLITGIIADHHSWRIAVILLGTFALISAIAFWKMLPESRHFKSSSLKPKSLLINLKLHFRDQGLPLLFAEAFLLMGSFVTMFNYIGYRLLETPYHLSQTIVGLLSIVYLTGTYSATKAGGLTSKHGRGKILLAAIGMMLIGCIITLFSPIWAIMLGVMILTTGFFAAHAVASGWIGQRAKRAKAQASSLYLFCYYSGSSIAGTLGGIFWFYFAWNGVVAFISLLTLIALYVGLKLNKLPK</sequence>
<evidence type="ECO:0000256" key="8">
    <source>
        <dbReference type="SAM" id="MobiDB-lite"/>
    </source>
</evidence>
<comment type="similarity">
    <text evidence="2">Belongs to the major facilitator superfamily.</text>
</comment>
<feature type="transmembrane region" description="Helical" evidence="9">
    <location>
        <begin position="197"/>
        <end position="216"/>
    </location>
</feature>